<reference evidence="1" key="2">
    <citation type="submission" date="2020-09" db="EMBL/GenBank/DDBJ databases">
        <authorList>
            <person name="Sun Q."/>
            <person name="Ohkuma M."/>
        </authorList>
    </citation>
    <scope>NUCLEOTIDE SEQUENCE</scope>
    <source>
        <strain evidence="1">JCM 5016</strain>
    </source>
</reference>
<dbReference type="AlphaFoldDB" id="A0A918RF55"/>
<comment type="caution">
    <text evidence="1">The sequence shown here is derived from an EMBL/GenBank/DDBJ whole genome shotgun (WGS) entry which is preliminary data.</text>
</comment>
<dbReference type="Proteomes" id="UP000623010">
    <property type="component" value="Unassembled WGS sequence"/>
</dbReference>
<dbReference type="SUPFAM" id="SSF50939">
    <property type="entry name" value="Sialidases"/>
    <property type="match status" value="1"/>
</dbReference>
<proteinExistence type="predicted"/>
<gene>
    <name evidence="1" type="ORF">GCM10010389_36350</name>
</gene>
<dbReference type="EMBL" id="BMWH01000014">
    <property type="protein sequence ID" value="GGZ94315.1"/>
    <property type="molecule type" value="Genomic_DNA"/>
</dbReference>
<protein>
    <submittedName>
        <fullName evidence="1">Uncharacterized protein</fullName>
    </submittedName>
</protein>
<dbReference type="InterPro" id="IPR036278">
    <property type="entry name" value="Sialidase_sf"/>
</dbReference>
<organism evidence="1 2">
    <name type="scientific">Streptomyces echinoruber</name>
    <dbReference type="NCBI Taxonomy" id="68898"/>
    <lineage>
        <taxon>Bacteria</taxon>
        <taxon>Bacillati</taxon>
        <taxon>Actinomycetota</taxon>
        <taxon>Actinomycetes</taxon>
        <taxon>Kitasatosporales</taxon>
        <taxon>Streptomycetaceae</taxon>
        <taxon>Streptomyces</taxon>
    </lineage>
</organism>
<accession>A0A918RF55</accession>
<sequence length="140" mass="15166">MTTDNAEIYSRLRAAGLEVINSVAAGRPSVTEAFRRVVNVEVKPVQRISAGIAKADQKAYNAWKTHAQSGGVLADDGTFLVAGSLKHEWIHVRLTDAINISALKDPDGELLFVTRSASGHRVCAVSKEGGEYWILVEDFS</sequence>
<keyword evidence="2" id="KW-1185">Reference proteome</keyword>
<name>A0A918RF55_9ACTN</name>
<reference evidence="1" key="1">
    <citation type="journal article" date="2014" name="Int. J. Syst. Evol. Microbiol.">
        <title>Complete genome sequence of Corynebacterium casei LMG S-19264T (=DSM 44701T), isolated from a smear-ripened cheese.</title>
        <authorList>
            <consortium name="US DOE Joint Genome Institute (JGI-PGF)"/>
            <person name="Walter F."/>
            <person name="Albersmeier A."/>
            <person name="Kalinowski J."/>
            <person name="Ruckert C."/>
        </authorList>
    </citation>
    <scope>NUCLEOTIDE SEQUENCE</scope>
    <source>
        <strain evidence="1">JCM 5016</strain>
    </source>
</reference>
<evidence type="ECO:0000313" key="1">
    <source>
        <dbReference type="EMBL" id="GGZ94315.1"/>
    </source>
</evidence>
<evidence type="ECO:0000313" key="2">
    <source>
        <dbReference type="Proteomes" id="UP000623010"/>
    </source>
</evidence>